<keyword evidence="4" id="KW-1185">Reference proteome</keyword>
<comment type="caution">
    <text evidence="3">The sequence shown here is derived from an EMBL/GenBank/DDBJ whole genome shotgun (WGS) entry which is preliminary data.</text>
</comment>
<evidence type="ECO:0008006" key="5">
    <source>
        <dbReference type="Google" id="ProtNLM"/>
    </source>
</evidence>
<proteinExistence type="predicted"/>
<feature type="signal peptide" evidence="2">
    <location>
        <begin position="1"/>
        <end position="20"/>
    </location>
</feature>
<dbReference type="EMBL" id="BJOV01000005">
    <property type="protein sequence ID" value="GEE03481.1"/>
    <property type="molecule type" value="Genomic_DNA"/>
</dbReference>
<reference evidence="4" key="1">
    <citation type="submission" date="2019-06" db="EMBL/GenBank/DDBJ databases">
        <title>Gordonia isolated from sludge of a wastewater treatment plant.</title>
        <authorList>
            <person name="Tamura T."/>
            <person name="Aoyama K."/>
            <person name="Kang Y."/>
            <person name="Saito S."/>
            <person name="Akiyama N."/>
            <person name="Yazawa K."/>
            <person name="Gonoi T."/>
            <person name="Mikami Y."/>
        </authorList>
    </citation>
    <scope>NUCLEOTIDE SEQUENCE [LARGE SCALE GENOMIC DNA]</scope>
    <source>
        <strain evidence="4">NBRC 107696</strain>
    </source>
</reference>
<dbReference type="AlphaFoldDB" id="A0A7I9VE94"/>
<keyword evidence="2" id="KW-0732">Signal</keyword>
<evidence type="ECO:0000256" key="2">
    <source>
        <dbReference type="SAM" id="SignalP"/>
    </source>
</evidence>
<name>A0A7I9VE94_9ACTN</name>
<sequence length="144" mass="14951">MRLRNRAVVATLAVMTTVIAGCGGDPATSGPQSVSATSTSAVSTVTVTSTLSPTSTTEVTTDEPTVAPSPAPSDSAVSAGDQCYGYQTGSFAYDASGTQLVCTNYTWQVNVGQHAGTDWGDGQREWAECIQTHTEAECRRQGDH</sequence>
<organism evidence="3 4">
    <name type="scientific">Gordonia spumicola</name>
    <dbReference type="NCBI Taxonomy" id="589161"/>
    <lineage>
        <taxon>Bacteria</taxon>
        <taxon>Bacillati</taxon>
        <taxon>Actinomycetota</taxon>
        <taxon>Actinomycetes</taxon>
        <taxon>Mycobacteriales</taxon>
        <taxon>Gordoniaceae</taxon>
        <taxon>Gordonia</taxon>
    </lineage>
</organism>
<evidence type="ECO:0000313" key="4">
    <source>
        <dbReference type="Proteomes" id="UP000444960"/>
    </source>
</evidence>
<evidence type="ECO:0000313" key="3">
    <source>
        <dbReference type="EMBL" id="GEE03481.1"/>
    </source>
</evidence>
<accession>A0A7I9VE94</accession>
<dbReference type="OrthoDB" id="4382007at2"/>
<dbReference type="RefSeq" id="WP_161896988.1">
    <property type="nucleotide sequence ID" value="NZ_BJOV01000005.1"/>
</dbReference>
<dbReference type="PROSITE" id="PS51257">
    <property type="entry name" value="PROKAR_LIPOPROTEIN"/>
    <property type="match status" value="1"/>
</dbReference>
<evidence type="ECO:0000256" key="1">
    <source>
        <dbReference type="SAM" id="MobiDB-lite"/>
    </source>
</evidence>
<feature type="region of interest" description="Disordered" evidence="1">
    <location>
        <begin position="52"/>
        <end position="79"/>
    </location>
</feature>
<dbReference type="Proteomes" id="UP000444960">
    <property type="component" value="Unassembled WGS sequence"/>
</dbReference>
<feature type="chain" id="PRO_5038787911" description="Lipoprotein" evidence="2">
    <location>
        <begin position="21"/>
        <end position="144"/>
    </location>
</feature>
<gene>
    <name evidence="3" type="ORF">nbrc107696_39270</name>
</gene>
<protein>
    <recommendedName>
        <fullName evidence="5">Lipoprotein</fullName>
    </recommendedName>
</protein>